<proteinExistence type="predicted"/>
<dbReference type="EMBL" id="JBHFFA010000008">
    <property type="protein sequence ID" value="KAL2608699.1"/>
    <property type="molecule type" value="Genomic_DNA"/>
</dbReference>
<dbReference type="AlphaFoldDB" id="A0ABD1XIW1"/>
<comment type="caution">
    <text evidence="1">The sequence shown here is derived from an EMBL/GenBank/DDBJ whole genome shotgun (WGS) entry which is preliminary data.</text>
</comment>
<keyword evidence="2" id="KW-1185">Reference proteome</keyword>
<gene>
    <name evidence="1" type="ORF">R1flu_027272</name>
</gene>
<sequence>MSDAKPSECISSGAILLAEQRVPQRNPNRTSESAEFPLPEFLVRQCAWELATCASPPPSCFLRRLVSTGARVEPIELTNLVFRK</sequence>
<evidence type="ECO:0000313" key="2">
    <source>
        <dbReference type="Proteomes" id="UP001605036"/>
    </source>
</evidence>
<evidence type="ECO:0000313" key="1">
    <source>
        <dbReference type="EMBL" id="KAL2608699.1"/>
    </source>
</evidence>
<protein>
    <submittedName>
        <fullName evidence="1">Uncharacterized protein</fullName>
    </submittedName>
</protein>
<organism evidence="1 2">
    <name type="scientific">Riccia fluitans</name>
    <dbReference type="NCBI Taxonomy" id="41844"/>
    <lineage>
        <taxon>Eukaryota</taxon>
        <taxon>Viridiplantae</taxon>
        <taxon>Streptophyta</taxon>
        <taxon>Embryophyta</taxon>
        <taxon>Marchantiophyta</taxon>
        <taxon>Marchantiopsida</taxon>
        <taxon>Marchantiidae</taxon>
        <taxon>Marchantiales</taxon>
        <taxon>Ricciaceae</taxon>
        <taxon>Riccia</taxon>
    </lineage>
</organism>
<reference evidence="1 2" key="1">
    <citation type="submission" date="2024-09" db="EMBL/GenBank/DDBJ databases">
        <title>Chromosome-scale assembly of Riccia fluitans.</title>
        <authorList>
            <person name="Paukszto L."/>
            <person name="Sawicki J."/>
            <person name="Karawczyk K."/>
            <person name="Piernik-Szablinska J."/>
            <person name="Szczecinska M."/>
            <person name="Mazdziarz M."/>
        </authorList>
    </citation>
    <scope>NUCLEOTIDE SEQUENCE [LARGE SCALE GENOMIC DNA]</scope>
    <source>
        <strain evidence="1">Rf_01</strain>
        <tissue evidence="1">Aerial parts of the thallus</tissue>
    </source>
</reference>
<name>A0ABD1XIW1_9MARC</name>
<accession>A0ABD1XIW1</accession>
<dbReference type="Proteomes" id="UP001605036">
    <property type="component" value="Unassembled WGS sequence"/>
</dbReference>